<keyword evidence="3" id="KW-0472">Membrane</keyword>
<reference evidence="5" key="1">
    <citation type="submission" date="2021-10" db="EMBL/GenBank/DDBJ databases">
        <title>Melipona bicolor Genome sequencing and assembly.</title>
        <authorList>
            <person name="Araujo N.S."/>
            <person name="Arias M.C."/>
        </authorList>
    </citation>
    <scope>NUCLEOTIDE SEQUENCE</scope>
    <source>
        <strain evidence="5">USP_2M_L1-L4_2017</strain>
        <tissue evidence="5">Whole body</tissue>
    </source>
</reference>
<protein>
    <recommendedName>
        <fullName evidence="4">Glycosyl transferase CAP10 domain-containing protein</fullName>
    </recommendedName>
</protein>
<comment type="function">
    <text evidence="2">Protein O-glucosyltransferase. Catalyzes the reaction that attaches glucose through an O-glycosidic linkage to a conserved serine residue found in the consensus sequence C-X-S-X-[PA]-C in epidermal growth factor-like repeats. Regulates Notch signaling by glucosylating Notch in the ER, glucosylation is required for the correct folding and cleavage of Notch.</text>
</comment>
<feature type="transmembrane region" description="Helical" evidence="3">
    <location>
        <begin position="21"/>
        <end position="42"/>
    </location>
</feature>
<feature type="domain" description="Glycosyl transferase CAP10" evidence="4">
    <location>
        <begin position="254"/>
        <end position="496"/>
    </location>
</feature>
<dbReference type="InterPro" id="IPR013783">
    <property type="entry name" value="Ig-like_fold"/>
</dbReference>
<keyword evidence="3" id="KW-1133">Transmembrane helix</keyword>
<keyword evidence="6" id="KW-1185">Reference proteome</keyword>
<name>A0AA40GA80_9HYME</name>
<gene>
    <name evidence="5" type="ORF">K0M31_011692</name>
</gene>
<evidence type="ECO:0000259" key="4">
    <source>
        <dbReference type="SMART" id="SM00672"/>
    </source>
</evidence>
<proteinExistence type="predicted"/>
<dbReference type="SMART" id="SM00672">
    <property type="entry name" value="CAP10"/>
    <property type="match status" value="1"/>
</dbReference>
<evidence type="ECO:0000256" key="2">
    <source>
        <dbReference type="ARBA" id="ARBA00045690"/>
    </source>
</evidence>
<organism evidence="5 6">
    <name type="scientific">Melipona bicolor</name>
    <dbReference type="NCBI Taxonomy" id="60889"/>
    <lineage>
        <taxon>Eukaryota</taxon>
        <taxon>Metazoa</taxon>
        <taxon>Ecdysozoa</taxon>
        <taxon>Arthropoda</taxon>
        <taxon>Hexapoda</taxon>
        <taxon>Insecta</taxon>
        <taxon>Pterygota</taxon>
        <taxon>Neoptera</taxon>
        <taxon>Endopterygota</taxon>
        <taxon>Hymenoptera</taxon>
        <taxon>Apocrita</taxon>
        <taxon>Aculeata</taxon>
        <taxon>Apoidea</taxon>
        <taxon>Anthophila</taxon>
        <taxon>Apidae</taxon>
        <taxon>Melipona</taxon>
    </lineage>
</organism>
<dbReference type="InterPro" id="IPR006598">
    <property type="entry name" value="CAP10"/>
</dbReference>
<sequence length="526" mass="62087">MNFRTQKDNIYNVSTMYQAFFIYRQLFLIKMIFLLILLSVTFQEIRNHEINPSETIIWGPGLKPDKITMRARYIFLQLVDLQGKNLTKSPGKNIVNIYTSGVTSTGHSCRISTQILDCKDGSFIARYKLYNTCYNFELIIKIKPSNLSILSVKSRGPIYEEECYCPNLSINIWLENLGCPKNYKQIHDDLAPFTNVDFDKMRENIVRTYDRPGSISLCHYVIQSNKIFRECHGRYVGFKIFMDSILLSVTRKVLLPDIEFFVNLGDWPLVPKENKNYPIFSWCGSFDTKDIVMPTYDITESSLEGMSRVMLDMLSVQGNTDTLWEEKIEKIFWRGRDSRRERLDLIDISRKYPDLFNVSITNFFFFNDEIDKYGPAQSYVSFFKFFKYKYQLNIDGTVAAYRFPYLLAGDALVFKQESKYYEFFYNSLVPRKHYVPIKRDLSNLVEKIMWAKKHDLEALQITRSARQFARDNLLPHNVLCYHVVLFHEWSKRLKSKVKVLHNMEEVLQPEHSCECYNDDEKLRDDL</sequence>
<dbReference type="PANTHER" id="PTHR12203">
    <property type="entry name" value="KDEL LYS-ASP-GLU-LEU CONTAINING - RELATED"/>
    <property type="match status" value="1"/>
</dbReference>
<comment type="subcellular location">
    <subcellularLocation>
        <location evidence="1">Endoplasmic reticulum lumen</location>
    </subcellularLocation>
</comment>
<evidence type="ECO:0000256" key="3">
    <source>
        <dbReference type="SAM" id="Phobius"/>
    </source>
</evidence>
<evidence type="ECO:0000313" key="6">
    <source>
        <dbReference type="Proteomes" id="UP001177670"/>
    </source>
</evidence>
<dbReference type="AlphaFoldDB" id="A0AA40GA80"/>
<dbReference type="Gene3D" id="2.60.40.10">
    <property type="entry name" value="Immunoglobulins"/>
    <property type="match status" value="1"/>
</dbReference>
<dbReference type="GO" id="GO:0005788">
    <property type="term" value="C:endoplasmic reticulum lumen"/>
    <property type="evidence" value="ECO:0007669"/>
    <property type="project" value="UniProtKB-SubCell"/>
</dbReference>
<evidence type="ECO:0000313" key="5">
    <source>
        <dbReference type="EMBL" id="KAK1133906.1"/>
    </source>
</evidence>
<accession>A0AA40GA80</accession>
<dbReference type="Pfam" id="PF05686">
    <property type="entry name" value="Glyco_transf_90"/>
    <property type="match status" value="1"/>
</dbReference>
<keyword evidence="3" id="KW-0812">Transmembrane</keyword>
<evidence type="ECO:0000256" key="1">
    <source>
        <dbReference type="ARBA" id="ARBA00004319"/>
    </source>
</evidence>
<dbReference type="GO" id="GO:0046527">
    <property type="term" value="F:glucosyltransferase activity"/>
    <property type="evidence" value="ECO:0007669"/>
    <property type="project" value="TreeGrafter"/>
</dbReference>
<dbReference type="InterPro" id="IPR051091">
    <property type="entry name" value="O-Glucosyltr/Glycosyltrsf_90"/>
</dbReference>
<dbReference type="EMBL" id="JAHYIQ010000003">
    <property type="protein sequence ID" value="KAK1133906.1"/>
    <property type="molecule type" value="Genomic_DNA"/>
</dbReference>
<comment type="caution">
    <text evidence="5">The sequence shown here is derived from an EMBL/GenBank/DDBJ whole genome shotgun (WGS) entry which is preliminary data.</text>
</comment>
<dbReference type="PANTHER" id="PTHR12203:SF122">
    <property type="entry name" value="GLYCOSYL TRANSFERASE CAP10 DOMAIN-CONTAINING PROTEIN"/>
    <property type="match status" value="1"/>
</dbReference>
<dbReference type="Proteomes" id="UP001177670">
    <property type="component" value="Unassembled WGS sequence"/>
</dbReference>